<dbReference type="InterPro" id="IPR027920">
    <property type="entry name" value="DUF4453"/>
</dbReference>
<sequence>MRIVPFLLILSGPACADTACDEMWFVRNLAFDRAGYCFGSRLGAAVFDNSDCIGTQITLAPDVREATAMIRESEAYLGCDVNTEATGLALSRMPLLRQLSDLPIPTEYDGSACLGWTGPDIPLRSGHAVDALVVGSAQAGLDIVWEYEWLENPGWEFISVYRDGEVLAMGWSNTPVDIDLCTHLAG</sequence>
<dbReference type="SMART" id="SM01324">
    <property type="entry name" value="YARHG"/>
    <property type="match status" value="1"/>
</dbReference>
<dbReference type="Pfam" id="PF14627">
    <property type="entry name" value="DUF4453"/>
    <property type="match status" value="1"/>
</dbReference>
<evidence type="ECO:0000313" key="3">
    <source>
        <dbReference type="EMBL" id="MBV7380371.1"/>
    </source>
</evidence>
<feature type="signal peptide" evidence="1">
    <location>
        <begin position="1"/>
        <end position="16"/>
    </location>
</feature>
<accession>A0ABS6T7B5</accession>
<feature type="chain" id="PRO_5046739684" evidence="1">
    <location>
        <begin position="17"/>
        <end position="186"/>
    </location>
</feature>
<keyword evidence="1" id="KW-0732">Signal</keyword>
<evidence type="ECO:0000313" key="4">
    <source>
        <dbReference type="Proteomes" id="UP000756530"/>
    </source>
</evidence>
<gene>
    <name evidence="3" type="ORF">KJP28_15705</name>
</gene>
<dbReference type="RefSeq" id="WP_218393582.1">
    <property type="nucleotide sequence ID" value="NZ_JAHUZE010000004.1"/>
</dbReference>
<dbReference type="EMBL" id="JAHUZE010000004">
    <property type="protein sequence ID" value="MBV7380371.1"/>
    <property type="molecule type" value="Genomic_DNA"/>
</dbReference>
<dbReference type="Pfam" id="PF13308">
    <property type="entry name" value="YARHG"/>
    <property type="match status" value="1"/>
</dbReference>
<evidence type="ECO:0000259" key="2">
    <source>
        <dbReference type="SMART" id="SM01324"/>
    </source>
</evidence>
<proteinExistence type="predicted"/>
<protein>
    <submittedName>
        <fullName evidence="3">DUF4453 domain-containing protein</fullName>
    </submittedName>
</protein>
<feature type="domain" description="YARHG" evidence="2">
    <location>
        <begin position="1"/>
        <end position="75"/>
    </location>
</feature>
<reference evidence="3 4" key="1">
    <citation type="submission" date="2021-05" db="EMBL/GenBank/DDBJ databases">
        <title>Culturable bacteria isolated from Daya Bay.</title>
        <authorList>
            <person name="Zheng W."/>
            <person name="Yu S."/>
            <person name="Huang Y."/>
        </authorList>
    </citation>
    <scope>NUCLEOTIDE SEQUENCE [LARGE SCALE GENOMIC DNA]</scope>
    <source>
        <strain evidence="3 4">DP4N28-5</strain>
    </source>
</reference>
<evidence type="ECO:0000256" key="1">
    <source>
        <dbReference type="SAM" id="SignalP"/>
    </source>
</evidence>
<organism evidence="3 4">
    <name type="scientific">Maritimibacter dapengensis</name>
    <dbReference type="NCBI Taxonomy" id="2836868"/>
    <lineage>
        <taxon>Bacteria</taxon>
        <taxon>Pseudomonadati</taxon>
        <taxon>Pseudomonadota</taxon>
        <taxon>Alphaproteobacteria</taxon>
        <taxon>Rhodobacterales</taxon>
        <taxon>Roseobacteraceae</taxon>
        <taxon>Maritimibacter</taxon>
    </lineage>
</organism>
<keyword evidence="4" id="KW-1185">Reference proteome</keyword>
<name>A0ABS6T7B5_9RHOB</name>
<dbReference type="Proteomes" id="UP000756530">
    <property type="component" value="Unassembled WGS sequence"/>
</dbReference>
<dbReference type="InterPro" id="IPR025582">
    <property type="entry name" value="YARHG_dom"/>
</dbReference>
<comment type="caution">
    <text evidence="3">The sequence shown here is derived from an EMBL/GenBank/DDBJ whole genome shotgun (WGS) entry which is preliminary data.</text>
</comment>